<organism evidence="2 3">
    <name type="scientific">Papaver nudicaule</name>
    <name type="common">Iceland poppy</name>
    <dbReference type="NCBI Taxonomy" id="74823"/>
    <lineage>
        <taxon>Eukaryota</taxon>
        <taxon>Viridiplantae</taxon>
        <taxon>Streptophyta</taxon>
        <taxon>Embryophyta</taxon>
        <taxon>Tracheophyta</taxon>
        <taxon>Spermatophyta</taxon>
        <taxon>Magnoliopsida</taxon>
        <taxon>Ranunculales</taxon>
        <taxon>Papaveraceae</taxon>
        <taxon>Papaveroideae</taxon>
        <taxon>Papaver</taxon>
    </lineage>
</organism>
<evidence type="ECO:0000313" key="2">
    <source>
        <dbReference type="EMBL" id="MCL7023789.1"/>
    </source>
</evidence>
<feature type="region of interest" description="Disordered" evidence="1">
    <location>
        <begin position="159"/>
        <end position="178"/>
    </location>
</feature>
<protein>
    <submittedName>
        <fullName evidence="2">Uncharacterized protein</fullName>
    </submittedName>
</protein>
<keyword evidence="3" id="KW-1185">Reference proteome</keyword>
<feature type="compositionally biased region" description="Polar residues" evidence="1">
    <location>
        <begin position="137"/>
        <end position="154"/>
    </location>
</feature>
<comment type="caution">
    <text evidence="2">The sequence shown here is derived from an EMBL/GenBank/DDBJ whole genome shotgun (WGS) entry which is preliminary data.</text>
</comment>
<feature type="region of interest" description="Disordered" evidence="1">
    <location>
        <begin position="1"/>
        <end position="154"/>
    </location>
</feature>
<sequence>VEGVVPKPPPLRREPGRPTQNRKRSWDEMDSTSAKKARRFSRCGGTKHNAATCKGGEVGSNPKKKKARVECDVNGSSFTTTVSAPKKMSTGTKIRRTRFDKQTTPKKSKSAASSSSTAVAKTGATSSGGTKKKEKQATSAVKVSINNMNKGPVKQTINNINYAAGSKRQRKPKVHFDV</sequence>
<evidence type="ECO:0000313" key="3">
    <source>
        <dbReference type="Proteomes" id="UP001177140"/>
    </source>
</evidence>
<name>A0AA41RT85_PAPNU</name>
<evidence type="ECO:0000256" key="1">
    <source>
        <dbReference type="SAM" id="MobiDB-lite"/>
    </source>
</evidence>
<dbReference type="AlphaFoldDB" id="A0AA41RT85"/>
<gene>
    <name evidence="2" type="ORF">MKW94_026468</name>
</gene>
<feature type="non-terminal residue" evidence="2">
    <location>
        <position position="1"/>
    </location>
</feature>
<feature type="compositionally biased region" description="Low complexity" evidence="1">
    <location>
        <begin position="110"/>
        <end position="129"/>
    </location>
</feature>
<dbReference type="Proteomes" id="UP001177140">
    <property type="component" value="Unassembled WGS sequence"/>
</dbReference>
<feature type="compositionally biased region" description="Basic residues" evidence="1">
    <location>
        <begin position="167"/>
        <end position="178"/>
    </location>
</feature>
<feature type="compositionally biased region" description="Polar residues" evidence="1">
    <location>
        <begin position="74"/>
        <end position="83"/>
    </location>
</feature>
<reference evidence="2" key="1">
    <citation type="submission" date="2022-03" db="EMBL/GenBank/DDBJ databases">
        <title>A functionally conserved STORR gene fusion in Papaver species that diverged 16.8 million years ago.</title>
        <authorList>
            <person name="Catania T."/>
        </authorList>
    </citation>
    <scope>NUCLEOTIDE SEQUENCE</scope>
    <source>
        <strain evidence="2">S-191538</strain>
    </source>
</reference>
<proteinExistence type="predicted"/>
<dbReference type="EMBL" id="JAJJMA010026415">
    <property type="protein sequence ID" value="MCL7023789.1"/>
    <property type="molecule type" value="Genomic_DNA"/>
</dbReference>
<accession>A0AA41RT85</accession>